<accession>A0ACC2LJP5</accession>
<evidence type="ECO:0000313" key="1">
    <source>
        <dbReference type="EMBL" id="KAJ8633408.1"/>
    </source>
</evidence>
<dbReference type="Proteomes" id="UP001234297">
    <property type="component" value="Chromosome 8"/>
</dbReference>
<reference evidence="1 2" key="1">
    <citation type="journal article" date="2022" name="Hortic Res">
        <title>A haplotype resolved chromosomal level avocado genome allows analysis of novel avocado genes.</title>
        <authorList>
            <person name="Nath O."/>
            <person name="Fletcher S.J."/>
            <person name="Hayward A."/>
            <person name="Shaw L.M."/>
            <person name="Masouleh A.K."/>
            <person name="Furtado A."/>
            <person name="Henry R.J."/>
            <person name="Mitter N."/>
        </authorList>
    </citation>
    <scope>NUCLEOTIDE SEQUENCE [LARGE SCALE GENOMIC DNA]</scope>
    <source>
        <strain evidence="2">cv. Hass</strain>
    </source>
</reference>
<evidence type="ECO:0000313" key="2">
    <source>
        <dbReference type="Proteomes" id="UP001234297"/>
    </source>
</evidence>
<organism evidence="1 2">
    <name type="scientific">Persea americana</name>
    <name type="common">Avocado</name>
    <dbReference type="NCBI Taxonomy" id="3435"/>
    <lineage>
        <taxon>Eukaryota</taxon>
        <taxon>Viridiplantae</taxon>
        <taxon>Streptophyta</taxon>
        <taxon>Embryophyta</taxon>
        <taxon>Tracheophyta</taxon>
        <taxon>Spermatophyta</taxon>
        <taxon>Magnoliopsida</taxon>
        <taxon>Magnoliidae</taxon>
        <taxon>Laurales</taxon>
        <taxon>Lauraceae</taxon>
        <taxon>Persea</taxon>
    </lineage>
</organism>
<dbReference type="EMBL" id="CM056816">
    <property type="protein sequence ID" value="KAJ8633408.1"/>
    <property type="molecule type" value="Genomic_DNA"/>
</dbReference>
<proteinExistence type="predicted"/>
<keyword evidence="2" id="KW-1185">Reference proteome</keyword>
<gene>
    <name evidence="1" type="ORF">MRB53_026744</name>
</gene>
<name>A0ACC2LJP5_PERAE</name>
<comment type="caution">
    <text evidence="1">The sequence shown here is derived from an EMBL/GenBank/DDBJ whole genome shotgun (WGS) entry which is preliminary data.</text>
</comment>
<protein>
    <submittedName>
        <fullName evidence="1">Uncharacterized protein</fullName>
    </submittedName>
</protein>
<sequence>MAKLLVFFLLFLCLSSSIHARKLLGQSKVLPSQEASLFLVALPKGTVPPSAPSKRNHEMTVDQRLFASHVTTGDRFLQSVPSPGVGH</sequence>